<sequence length="168" mass="19639">MYKWPNGFTLRGVFYNDYIMDNSALELTAAKGENWKGKLSESQQLELSPLDFNKLDDKMSSENLHKFTVYVLEMIDFKDDIDCAIPADILDDFTCVEDAQFQQQYRRERTSSTEAKVIKEEAEAFSAVERAIKDSFRRIKKLDHILEQTVRREEVRCSLLQLPEKVNL</sequence>
<keyword evidence="2" id="KW-1185">Reference proteome</keyword>
<evidence type="ECO:0000313" key="2">
    <source>
        <dbReference type="Proteomes" id="UP000281553"/>
    </source>
</evidence>
<dbReference type="Proteomes" id="UP000281553">
    <property type="component" value="Unassembled WGS sequence"/>
</dbReference>
<name>A0A3P7L5A6_DIBLA</name>
<accession>A0A3P7L5A6</accession>
<gene>
    <name evidence="1" type="ORF">DILT_LOCUS8436</name>
</gene>
<dbReference type="EMBL" id="UYRU01054288">
    <property type="protein sequence ID" value="VDN12605.1"/>
    <property type="molecule type" value="Genomic_DNA"/>
</dbReference>
<proteinExistence type="predicted"/>
<evidence type="ECO:0000313" key="1">
    <source>
        <dbReference type="EMBL" id="VDN12605.1"/>
    </source>
</evidence>
<reference evidence="1 2" key="1">
    <citation type="submission" date="2018-11" db="EMBL/GenBank/DDBJ databases">
        <authorList>
            <consortium name="Pathogen Informatics"/>
        </authorList>
    </citation>
    <scope>NUCLEOTIDE SEQUENCE [LARGE SCALE GENOMIC DNA]</scope>
</reference>
<protein>
    <submittedName>
        <fullName evidence="1">Uncharacterized protein</fullName>
    </submittedName>
</protein>
<dbReference type="AlphaFoldDB" id="A0A3P7L5A6"/>
<organism evidence="1 2">
    <name type="scientific">Dibothriocephalus latus</name>
    <name type="common">Fish tapeworm</name>
    <name type="synonym">Diphyllobothrium latum</name>
    <dbReference type="NCBI Taxonomy" id="60516"/>
    <lineage>
        <taxon>Eukaryota</taxon>
        <taxon>Metazoa</taxon>
        <taxon>Spiralia</taxon>
        <taxon>Lophotrochozoa</taxon>
        <taxon>Platyhelminthes</taxon>
        <taxon>Cestoda</taxon>
        <taxon>Eucestoda</taxon>
        <taxon>Diphyllobothriidea</taxon>
        <taxon>Diphyllobothriidae</taxon>
        <taxon>Dibothriocephalus</taxon>
    </lineage>
</organism>